<keyword evidence="1" id="KW-1133">Transmembrane helix</keyword>
<dbReference type="Proteomes" id="UP000509322">
    <property type="component" value="Chromosome 2"/>
</dbReference>
<reference evidence="4 5" key="1">
    <citation type="submission" date="2018-10" db="EMBL/GenBank/DDBJ databases">
        <title>Genomic Encyclopedia of Archaeal and Bacterial Type Strains, Phase II (KMG-II): from individual species to whole genera.</title>
        <authorList>
            <person name="Goeker M."/>
        </authorList>
    </citation>
    <scope>NUCLEOTIDE SEQUENCE [LARGE SCALE GENOMIC DNA]</scope>
    <source>
        <strain evidence="5">ATCC 35512 / DSM 2944 / CIP 106514 / LMD 82.5 / NBRC 102493 / NCCB 82005 / GB17</strain>
        <strain evidence="4">DSM 2944</strain>
    </source>
</reference>
<reference evidence="3 7" key="3">
    <citation type="submission" date="2020-07" db="EMBL/GenBank/DDBJ databases">
        <title>The complete genome of Paracoccus pantotrophus ACCC 10489.</title>
        <authorList>
            <person name="Si Y."/>
        </authorList>
    </citation>
    <scope>NUCLEOTIDE SEQUENCE [LARGE SCALE GENOMIC DNA]</scope>
    <source>
        <strain evidence="3 7">ACCC10489</strain>
    </source>
</reference>
<sequence>MTALNQYQRLEAAGIWRESPRSQLRDVIVSFGDATLVLTDPRSEVPLAHWSLPAVTRLNPGKLPARYAPGGLDAGEELEIDDELMISAISKVHQVIEASKPHPGRLRGGLMLSAAAVMALLAVFWVPPALVRHAADIAPPAQRAEIGRMVLAEIAKTTGSPCSRPAGDMVRQKLAMRLIGPDAQIVVVPASLRGALRLPGPITVIGEDLIAGEITPEVAAGHILAAQAAAVRDDPLLAALRHAGPRATFHLLTAGTLPEKSLSGYGEKLLAGPPPRPEDEPLLAYFTRAGISSEPYARSLDPTGEAVLGLIEADPFRTAEPRPVLADREWVALQEICDQ</sequence>
<evidence type="ECO:0000313" key="4">
    <source>
        <dbReference type="EMBL" id="RKS52484.1"/>
    </source>
</evidence>
<dbReference type="Proteomes" id="UP000326453">
    <property type="component" value="Chromosome 1"/>
</dbReference>
<keyword evidence="5" id="KW-1185">Reference proteome</keyword>
<protein>
    <submittedName>
        <fullName evidence="3">Uncharacterized protein</fullName>
    </submittedName>
</protein>
<evidence type="ECO:0000313" key="6">
    <source>
        <dbReference type="Proteomes" id="UP000326453"/>
    </source>
</evidence>
<evidence type="ECO:0000256" key="1">
    <source>
        <dbReference type="SAM" id="Phobius"/>
    </source>
</evidence>
<evidence type="ECO:0000313" key="7">
    <source>
        <dbReference type="Proteomes" id="UP000509322"/>
    </source>
</evidence>
<dbReference type="Proteomes" id="UP000273626">
    <property type="component" value="Unassembled WGS sequence"/>
</dbReference>
<gene>
    <name evidence="4" type="ORF">BDE18_1811</name>
    <name evidence="2" type="ORF">ESD82_12995</name>
    <name evidence="3" type="ORF">HYQ43_10175</name>
</gene>
<name>A0A1I5EX96_PARPN</name>
<reference evidence="2 6" key="2">
    <citation type="submission" date="2019-01" db="EMBL/GenBank/DDBJ databases">
        <title>Complete Genome Sequence and Annotation of the Paracoccus pantotrophus type strain DSM 2944.</title>
        <authorList>
            <person name="Bockwoldt J.A."/>
            <person name="Zimmermann M."/>
            <person name="Tiso T."/>
            <person name="Blank L.M."/>
        </authorList>
    </citation>
    <scope>NUCLEOTIDE SEQUENCE [LARGE SCALE GENOMIC DNA]</scope>
    <source>
        <strain evidence="2 6">DSM 2944</strain>
    </source>
</reference>
<dbReference type="EMBL" id="CP044426">
    <property type="protein sequence ID" value="QFG37097.1"/>
    <property type="molecule type" value="Genomic_DNA"/>
</dbReference>
<dbReference type="EMBL" id="CP058690">
    <property type="protein sequence ID" value="QLH14669.1"/>
    <property type="molecule type" value="Genomic_DNA"/>
</dbReference>
<dbReference type="EMBL" id="RBLI01000001">
    <property type="protein sequence ID" value="RKS52484.1"/>
    <property type="molecule type" value="Genomic_DNA"/>
</dbReference>
<dbReference type="AlphaFoldDB" id="A0A1I5EX96"/>
<evidence type="ECO:0000313" key="5">
    <source>
        <dbReference type="Proteomes" id="UP000273626"/>
    </source>
</evidence>
<proteinExistence type="predicted"/>
<dbReference type="OrthoDB" id="7822309at2"/>
<evidence type="ECO:0000313" key="2">
    <source>
        <dbReference type="EMBL" id="QFG37097.1"/>
    </source>
</evidence>
<keyword evidence="1" id="KW-0472">Membrane</keyword>
<dbReference type="KEGG" id="ppan:ESD82_12995"/>
<feature type="transmembrane region" description="Helical" evidence="1">
    <location>
        <begin position="109"/>
        <end position="127"/>
    </location>
</feature>
<organism evidence="3 7">
    <name type="scientific">Paracoccus pantotrophus</name>
    <name type="common">Thiosphaera pantotropha</name>
    <dbReference type="NCBI Taxonomy" id="82367"/>
    <lineage>
        <taxon>Bacteria</taxon>
        <taxon>Pseudomonadati</taxon>
        <taxon>Pseudomonadota</taxon>
        <taxon>Alphaproteobacteria</taxon>
        <taxon>Rhodobacterales</taxon>
        <taxon>Paracoccaceae</taxon>
        <taxon>Paracoccus</taxon>
    </lineage>
</organism>
<keyword evidence="1" id="KW-0812">Transmembrane</keyword>
<accession>A0A1I5EX96</accession>
<dbReference type="GeneID" id="51371495"/>
<evidence type="ECO:0000313" key="3">
    <source>
        <dbReference type="EMBL" id="QLH14669.1"/>
    </source>
</evidence>
<dbReference type="RefSeq" id="WP_024843141.1">
    <property type="nucleotide sequence ID" value="NZ_CP038203.1"/>
</dbReference>